<organism evidence="5">
    <name type="scientific">Capitella teleta</name>
    <name type="common">Polychaete worm</name>
    <dbReference type="NCBI Taxonomy" id="283909"/>
    <lineage>
        <taxon>Eukaryota</taxon>
        <taxon>Metazoa</taxon>
        <taxon>Spiralia</taxon>
        <taxon>Lophotrochozoa</taxon>
        <taxon>Annelida</taxon>
        <taxon>Polychaeta</taxon>
        <taxon>Sedentaria</taxon>
        <taxon>Scolecida</taxon>
        <taxon>Capitellidae</taxon>
        <taxon>Capitella</taxon>
    </lineage>
</organism>
<evidence type="ECO:0000313" key="5">
    <source>
        <dbReference type="EMBL" id="ELU05069.1"/>
    </source>
</evidence>
<dbReference type="SUPFAM" id="SSF50978">
    <property type="entry name" value="WD40 repeat-like"/>
    <property type="match status" value="2"/>
</dbReference>
<name>R7UEX8_CAPTE</name>
<reference evidence="5 7" key="2">
    <citation type="journal article" date="2013" name="Nature">
        <title>Insights into bilaterian evolution from three spiralian genomes.</title>
        <authorList>
            <person name="Simakov O."/>
            <person name="Marletaz F."/>
            <person name="Cho S.J."/>
            <person name="Edsinger-Gonzales E."/>
            <person name="Havlak P."/>
            <person name="Hellsten U."/>
            <person name="Kuo D.H."/>
            <person name="Larsson T."/>
            <person name="Lv J."/>
            <person name="Arendt D."/>
            <person name="Savage R."/>
            <person name="Osoegawa K."/>
            <person name="de Jong P."/>
            <person name="Grimwood J."/>
            <person name="Chapman J.A."/>
            <person name="Shapiro H."/>
            <person name="Aerts A."/>
            <person name="Otillar R.P."/>
            <person name="Terry A.Y."/>
            <person name="Boore J.L."/>
            <person name="Grigoriev I.V."/>
            <person name="Lindberg D.R."/>
            <person name="Seaver E.C."/>
            <person name="Weisblat D.A."/>
            <person name="Putnam N.H."/>
            <person name="Rokhsar D.S."/>
        </authorList>
    </citation>
    <scope>NUCLEOTIDE SEQUENCE</scope>
    <source>
        <strain evidence="5 7">I ESC-2004</strain>
    </source>
</reference>
<feature type="repeat" description="WD" evidence="3">
    <location>
        <begin position="336"/>
        <end position="370"/>
    </location>
</feature>
<dbReference type="InterPro" id="IPR051242">
    <property type="entry name" value="WD-EF-hand_domain"/>
</dbReference>
<sequence>MWVSGFADLFDKVDVTKEGTVDWDKFASHMLLEFYERDNRVKSTQVPQWKDLRTLPSPHKEIIQRLAYLKNSNRYISISKEGCVSMWGQNLKLQRNLKTGTDTCRARDLWMTDFIPLQNINKIALAFTSKEIAIYDLSAKLEFNCQFKVQGMEHTPLSLEYWSNPMNVNEAILTWGDTSGAVNALHFNSANIALFERPPAPSGEKQETCLNVHLKDVIKKKYKSARFTKHQGHSEWVRQVKYSANLECFISCATTWNNSLVIGWMEKHQSNQNMKTEDNNCSILPKEVVRTTTFQLPQGVNGFDYHEQLNLIATAGVNHHVCLWNPYVVSKPNGVLRGHMASVIQVQFNKCRNQLISFSKDKVLRIWDVQLQVAIQRLAGMFPKGPEVSSILYFDERMNRLFITFNYQLTVMEMKVEITDRVMSHEKPVVAALYNATYNQVVSACQGGTIIMWMADTGQKVKQFTQAHGNSEVTTLAQDHSQTRIYTGSTDGTVKIWDFNGHCYHTLHCGSDGQPADIGQILSLKRSLIVVGWARYITVFRDANFRDFHIEPSDWKGGQEHQDDILALAFSGPNTLASGSYDGEIVTWNNNSEQASKHLNQRGRKLMTRQKTFSTLRDMSSDLGFESCSNTNMRGRPKSRTASRLSTEEEANEYGFAITCLAFLTGRKGSSAKGGANLVSCGGNGWVRFWNTNNNKLLAEFTAHSQVGSLVMVVDEHSHWMATGDVDGLIKVWDISQYCMYDSEDSIITTPPPLKSQFIPHIDALSTLEIFVRNERTLILSASADCSVQLWDIYGNQIGVFGQEGHWKVEPYNEQDEVENEDRHNEEDEIRAEVEADHESEWEPDELATERPEDYRINTWEKTHLGKDYQELRVRKRERRQPEIIKDLPYLHWEKTGQPPAGPFAALNTTELSDVGTLNQPDFMHHPHRYFSERPSTASQNKRLPSLAETLNAAFDEKSLFPKYIMDFENKMKHHHTRTLAEAQKRAGAGVMRATLGGGNSSMTVQSQRTTATSPNKRPPPSKPHKLKPLSQRPESIDA</sequence>
<dbReference type="EMBL" id="KB301807">
    <property type="protein sequence ID" value="ELU05069.1"/>
    <property type="molecule type" value="Genomic_DNA"/>
</dbReference>
<feature type="repeat" description="WD" evidence="3">
    <location>
        <begin position="466"/>
        <end position="500"/>
    </location>
</feature>
<reference evidence="6" key="3">
    <citation type="submission" date="2015-06" db="UniProtKB">
        <authorList>
            <consortium name="EnsemblMetazoa"/>
        </authorList>
    </citation>
    <scope>IDENTIFICATION</scope>
</reference>
<dbReference type="SMART" id="SM00320">
    <property type="entry name" value="WD40"/>
    <property type="match status" value="10"/>
</dbReference>
<feature type="region of interest" description="Disordered" evidence="4">
    <location>
        <begin position="627"/>
        <end position="646"/>
    </location>
</feature>
<dbReference type="PROSITE" id="PS50082">
    <property type="entry name" value="WD_REPEATS_2"/>
    <property type="match status" value="3"/>
</dbReference>
<protein>
    <submittedName>
        <fullName evidence="5 6">Uncharacterized protein</fullName>
    </submittedName>
</protein>
<dbReference type="Pfam" id="PF00400">
    <property type="entry name" value="WD40"/>
    <property type="match status" value="4"/>
</dbReference>
<feature type="compositionally biased region" description="Polar residues" evidence="4">
    <location>
        <begin position="1001"/>
        <end position="1016"/>
    </location>
</feature>
<dbReference type="Proteomes" id="UP000014760">
    <property type="component" value="Unassembled WGS sequence"/>
</dbReference>
<dbReference type="STRING" id="283909.R7UEX8"/>
<keyword evidence="1 3" id="KW-0853">WD repeat</keyword>
<dbReference type="EnsemblMetazoa" id="CapteT229382">
    <property type="protein sequence ID" value="CapteP229382"/>
    <property type="gene ID" value="CapteG229382"/>
</dbReference>
<dbReference type="PANTHER" id="PTHR44324">
    <property type="entry name" value="WD40 REPEAT DOMAIN 95"/>
    <property type="match status" value="1"/>
</dbReference>
<dbReference type="HOGENOM" id="CLU_006741_2_0_1"/>
<dbReference type="OrthoDB" id="10251381at2759"/>
<feature type="region of interest" description="Disordered" evidence="4">
    <location>
        <begin position="814"/>
        <end position="850"/>
    </location>
</feature>
<dbReference type="OMA" id="GQAKHWQ"/>
<dbReference type="Gene3D" id="2.130.10.10">
    <property type="entry name" value="YVTN repeat-like/Quinoprotein amine dehydrogenase"/>
    <property type="match status" value="3"/>
</dbReference>
<feature type="region of interest" description="Disordered" evidence="4">
    <location>
        <begin position="995"/>
        <end position="1039"/>
    </location>
</feature>
<feature type="repeat" description="WD" evidence="3">
    <location>
        <begin position="558"/>
        <end position="598"/>
    </location>
</feature>
<gene>
    <name evidence="5" type="ORF">CAPTEDRAFT_229382</name>
</gene>
<feature type="compositionally biased region" description="Basic and acidic residues" evidence="4">
    <location>
        <begin position="821"/>
        <end position="841"/>
    </location>
</feature>
<dbReference type="PANTHER" id="PTHR44324:SF1">
    <property type="entry name" value="WD REPEAT-CONTAINING PROTEIN 49"/>
    <property type="match status" value="1"/>
</dbReference>
<keyword evidence="7" id="KW-1185">Reference proteome</keyword>
<dbReference type="InterPro" id="IPR001680">
    <property type="entry name" value="WD40_rpt"/>
</dbReference>
<dbReference type="PROSITE" id="PS00678">
    <property type="entry name" value="WD_REPEATS_1"/>
    <property type="match status" value="2"/>
</dbReference>
<dbReference type="PRINTS" id="PR00320">
    <property type="entry name" value="GPROTEINBRPT"/>
</dbReference>
<proteinExistence type="predicted"/>
<evidence type="ECO:0000256" key="2">
    <source>
        <dbReference type="ARBA" id="ARBA00022737"/>
    </source>
</evidence>
<dbReference type="EMBL" id="AMQN01007957">
    <property type="status" value="NOT_ANNOTATED_CDS"/>
    <property type="molecule type" value="Genomic_DNA"/>
</dbReference>
<evidence type="ECO:0000313" key="6">
    <source>
        <dbReference type="EnsemblMetazoa" id="CapteP229382"/>
    </source>
</evidence>
<dbReference type="PROSITE" id="PS50294">
    <property type="entry name" value="WD_REPEATS_REGION"/>
    <property type="match status" value="1"/>
</dbReference>
<dbReference type="AlphaFoldDB" id="R7UEX8"/>
<evidence type="ECO:0000256" key="3">
    <source>
        <dbReference type="PROSITE-ProRule" id="PRU00221"/>
    </source>
</evidence>
<evidence type="ECO:0000256" key="4">
    <source>
        <dbReference type="SAM" id="MobiDB-lite"/>
    </source>
</evidence>
<dbReference type="InterPro" id="IPR015943">
    <property type="entry name" value="WD40/YVTN_repeat-like_dom_sf"/>
</dbReference>
<evidence type="ECO:0000313" key="7">
    <source>
        <dbReference type="Proteomes" id="UP000014760"/>
    </source>
</evidence>
<dbReference type="InterPro" id="IPR036322">
    <property type="entry name" value="WD40_repeat_dom_sf"/>
</dbReference>
<accession>R7UEX8</accession>
<keyword evidence="2" id="KW-0677">Repeat</keyword>
<dbReference type="InterPro" id="IPR020472">
    <property type="entry name" value="WD40_PAC1"/>
</dbReference>
<dbReference type="InterPro" id="IPR019775">
    <property type="entry name" value="WD40_repeat_CS"/>
</dbReference>
<evidence type="ECO:0000256" key="1">
    <source>
        <dbReference type="ARBA" id="ARBA00022574"/>
    </source>
</evidence>
<reference evidence="7" key="1">
    <citation type="submission" date="2012-12" db="EMBL/GenBank/DDBJ databases">
        <authorList>
            <person name="Hellsten U."/>
            <person name="Grimwood J."/>
            <person name="Chapman J.A."/>
            <person name="Shapiro H."/>
            <person name="Aerts A."/>
            <person name="Otillar R.P."/>
            <person name="Terry A.Y."/>
            <person name="Boore J.L."/>
            <person name="Simakov O."/>
            <person name="Marletaz F."/>
            <person name="Cho S.-J."/>
            <person name="Edsinger-Gonzales E."/>
            <person name="Havlak P."/>
            <person name="Kuo D.-H."/>
            <person name="Larsson T."/>
            <person name="Lv J."/>
            <person name="Arendt D."/>
            <person name="Savage R."/>
            <person name="Osoegawa K."/>
            <person name="de Jong P."/>
            <person name="Lindberg D.R."/>
            <person name="Seaver E.C."/>
            <person name="Weisblat D.A."/>
            <person name="Putnam N.H."/>
            <person name="Grigoriev I.V."/>
            <person name="Rokhsar D.S."/>
        </authorList>
    </citation>
    <scope>NUCLEOTIDE SEQUENCE</scope>
    <source>
        <strain evidence="7">I ESC-2004</strain>
    </source>
</reference>